<evidence type="ECO:0000259" key="1">
    <source>
        <dbReference type="PROSITE" id="PS50943"/>
    </source>
</evidence>
<dbReference type="InterPro" id="IPR010982">
    <property type="entry name" value="Lambda_DNA-bd_dom_sf"/>
</dbReference>
<dbReference type="SUPFAM" id="SSF47413">
    <property type="entry name" value="lambda repressor-like DNA-binding domains"/>
    <property type="match status" value="1"/>
</dbReference>
<keyword evidence="3" id="KW-1185">Reference proteome</keyword>
<dbReference type="Proteomes" id="UP000192277">
    <property type="component" value="Unassembled WGS sequence"/>
</dbReference>
<dbReference type="Pfam" id="PF01381">
    <property type="entry name" value="HTH_3"/>
    <property type="match status" value="1"/>
</dbReference>
<feature type="domain" description="HTH cro/C1-type" evidence="1">
    <location>
        <begin position="1"/>
        <end position="55"/>
    </location>
</feature>
<gene>
    <name evidence="2" type="ORF">A4D02_36070</name>
</gene>
<comment type="caution">
    <text evidence="2">The sequence shown here is derived from an EMBL/GenBank/DDBJ whole genome shotgun (WGS) entry which is preliminary data.</text>
</comment>
<dbReference type="InterPro" id="IPR001387">
    <property type="entry name" value="Cro/C1-type_HTH"/>
</dbReference>
<evidence type="ECO:0000313" key="2">
    <source>
        <dbReference type="EMBL" id="OQP40676.1"/>
    </source>
</evidence>
<dbReference type="Gene3D" id="1.10.260.40">
    <property type="entry name" value="lambda repressor-like DNA-binding domains"/>
    <property type="match status" value="1"/>
</dbReference>
<sequence>MQVLRETHGYNKKQIADKLGMTPQDYIELETSLVAMTPEQAYQLAAVYNIHQEYFLESSRQLELLLTRNAVVQQQQSEIEHFRQFMFIHKELFLDSVWKKKTEVNDENVSDEQEITHQ</sequence>
<dbReference type="PROSITE" id="PS50943">
    <property type="entry name" value="HTH_CROC1"/>
    <property type="match status" value="1"/>
</dbReference>
<name>A0ABX3NNZ0_9BACT</name>
<reference evidence="2 3" key="1">
    <citation type="submission" date="2016-04" db="EMBL/GenBank/DDBJ databases">
        <authorList>
            <person name="Chen L."/>
            <person name="Zhuang W."/>
            <person name="Wang G."/>
        </authorList>
    </citation>
    <scope>NUCLEOTIDE SEQUENCE [LARGE SCALE GENOMIC DNA]</scope>
    <source>
        <strain evidence="3">GR20</strain>
    </source>
</reference>
<dbReference type="EMBL" id="LWBO01000059">
    <property type="protein sequence ID" value="OQP40676.1"/>
    <property type="molecule type" value="Genomic_DNA"/>
</dbReference>
<evidence type="ECO:0000313" key="3">
    <source>
        <dbReference type="Proteomes" id="UP000192277"/>
    </source>
</evidence>
<protein>
    <recommendedName>
        <fullName evidence="1">HTH cro/C1-type domain-containing protein</fullName>
    </recommendedName>
</protein>
<dbReference type="CDD" id="cd00093">
    <property type="entry name" value="HTH_XRE"/>
    <property type="match status" value="1"/>
</dbReference>
<accession>A0ABX3NNZ0</accession>
<proteinExistence type="predicted"/>
<organism evidence="2 3">
    <name type="scientific">Niastella koreensis</name>
    <dbReference type="NCBI Taxonomy" id="354356"/>
    <lineage>
        <taxon>Bacteria</taxon>
        <taxon>Pseudomonadati</taxon>
        <taxon>Bacteroidota</taxon>
        <taxon>Chitinophagia</taxon>
        <taxon>Chitinophagales</taxon>
        <taxon>Chitinophagaceae</taxon>
        <taxon>Niastella</taxon>
    </lineage>
</organism>